<comment type="caution">
    <text evidence="1">The sequence shown here is derived from an EMBL/GenBank/DDBJ whole genome shotgun (WGS) entry which is preliminary data.</text>
</comment>
<dbReference type="Proteomes" id="UP000828048">
    <property type="component" value="Chromosome 2"/>
</dbReference>
<sequence length="167" mass="19216">MEENIDENFDQCSSSTVRRSKRSTFAVWGDFEKLPPSADGKKWAKCNYYGQKYVISSGTPSLICHNCPNRDCRDFHPSIDIDQKRYCEKMAIAIIKHNYPFRFMEHEGIRDIHSYLNHTAKSISRNTAKADVLKLFEKEKVKLKGELESIASKICLTHQTGIGIHCK</sequence>
<organism evidence="1 2">
    <name type="scientific">Vaccinium darrowii</name>
    <dbReference type="NCBI Taxonomy" id="229202"/>
    <lineage>
        <taxon>Eukaryota</taxon>
        <taxon>Viridiplantae</taxon>
        <taxon>Streptophyta</taxon>
        <taxon>Embryophyta</taxon>
        <taxon>Tracheophyta</taxon>
        <taxon>Spermatophyta</taxon>
        <taxon>Magnoliopsida</taxon>
        <taxon>eudicotyledons</taxon>
        <taxon>Gunneridae</taxon>
        <taxon>Pentapetalae</taxon>
        <taxon>asterids</taxon>
        <taxon>Ericales</taxon>
        <taxon>Ericaceae</taxon>
        <taxon>Vaccinioideae</taxon>
        <taxon>Vaccinieae</taxon>
        <taxon>Vaccinium</taxon>
    </lineage>
</organism>
<name>A0ACB7WYB2_9ERIC</name>
<accession>A0ACB7WYB2</accession>
<evidence type="ECO:0000313" key="2">
    <source>
        <dbReference type="Proteomes" id="UP000828048"/>
    </source>
</evidence>
<keyword evidence="2" id="KW-1185">Reference proteome</keyword>
<proteinExistence type="predicted"/>
<evidence type="ECO:0000313" key="1">
    <source>
        <dbReference type="EMBL" id="KAH7833404.1"/>
    </source>
</evidence>
<gene>
    <name evidence="1" type="ORF">Vadar_006022</name>
</gene>
<protein>
    <submittedName>
        <fullName evidence="1">Uncharacterized protein</fullName>
    </submittedName>
</protein>
<reference evidence="1 2" key="1">
    <citation type="journal article" date="2021" name="Hortic Res">
        <title>High-quality reference genome and annotation aids understanding of berry development for evergreen blueberry (Vaccinium darrowii).</title>
        <authorList>
            <person name="Yu J."/>
            <person name="Hulse-Kemp A.M."/>
            <person name="Babiker E."/>
            <person name="Staton M."/>
        </authorList>
    </citation>
    <scope>NUCLEOTIDE SEQUENCE [LARGE SCALE GENOMIC DNA]</scope>
    <source>
        <strain evidence="2">cv. NJ 8807/NJ 8810</strain>
        <tissue evidence="1">Young leaf</tissue>
    </source>
</reference>
<dbReference type="EMBL" id="CM037152">
    <property type="protein sequence ID" value="KAH7833404.1"/>
    <property type="molecule type" value="Genomic_DNA"/>
</dbReference>